<proteinExistence type="predicted"/>
<keyword evidence="2" id="KW-1185">Reference proteome</keyword>
<reference evidence="1" key="1">
    <citation type="journal article" date="2021" name="Genome Biol. Evol.">
        <title>A High-Quality Reference Genome for a Parasitic Bivalve with Doubly Uniparental Inheritance (Bivalvia: Unionida).</title>
        <authorList>
            <person name="Smith C.H."/>
        </authorList>
    </citation>
    <scope>NUCLEOTIDE SEQUENCE</scope>
    <source>
        <strain evidence="1">CHS0354</strain>
    </source>
</reference>
<evidence type="ECO:0000313" key="1">
    <source>
        <dbReference type="EMBL" id="KAK3610870.1"/>
    </source>
</evidence>
<reference evidence="1" key="2">
    <citation type="journal article" date="2021" name="Genome Biol. Evol.">
        <title>Developing a high-quality reference genome for a parasitic bivalve with doubly uniparental inheritance (Bivalvia: Unionida).</title>
        <authorList>
            <person name="Smith C.H."/>
        </authorList>
    </citation>
    <scope>NUCLEOTIDE SEQUENCE</scope>
    <source>
        <strain evidence="1">CHS0354</strain>
        <tissue evidence="1">Mantle</tissue>
    </source>
</reference>
<organism evidence="1 2">
    <name type="scientific">Potamilus streckersoni</name>
    <dbReference type="NCBI Taxonomy" id="2493646"/>
    <lineage>
        <taxon>Eukaryota</taxon>
        <taxon>Metazoa</taxon>
        <taxon>Spiralia</taxon>
        <taxon>Lophotrochozoa</taxon>
        <taxon>Mollusca</taxon>
        <taxon>Bivalvia</taxon>
        <taxon>Autobranchia</taxon>
        <taxon>Heteroconchia</taxon>
        <taxon>Palaeoheterodonta</taxon>
        <taxon>Unionida</taxon>
        <taxon>Unionoidea</taxon>
        <taxon>Unionidae</taxon>
        <taxon>Ambleminae</taxon>
        <taxon>Lampsilini</taxon>
        <taxon>Potamilus</taxon>
    </lineage>
</organism>
<protein>
    <submittedName>
        <fullName evidence="1">Uncharacterized protein</fullName>
    </submittedName>
</protein>
<reference evidence="1" key="3">
    <citation type="submission" date="2023-05" db="EMBL/GenBank/DDBJ databases">
        <authorList>
            <person name="Smith C.H."/>
        </authorList>
    </citation>
    <scope>NUCLEOTIDE SEQUENCE</scope>
    <source>
        <strain evidence="1">CHS0354</strain>
        <tissue evidence="1">Mantle</tissue>
    </source>
</reference>
<accession>A0AAE0TJ51</accession>
<sequence length="96" mass="11299">MLRNQPIISYAVEQDTNIVVLMETEQSVSGSTSPYTQFFKPDAVRSSKWYGDLPVSNLDFIDPQVDHFPLSDKSFKDPRTVYLRHETDFRFYFRLK</sequence>
<evidence type="ECO:0000313" key="2">
    <source>
        <dbReference type="Proteomes" id="UP001195483"/>
    </source>
</evidence>
<dbReference type="EMBL" id="JAEAOA010000570">
    <property type="protein sequence ID" value="KAK3610870.1"/>
    <property type="molecule type" value="Genomic_DNA"/>
</dbReference>
<name>A0AAE0TJ51_9BIVA</name>
<dbReference type="Proteomes" id="UP001195483">
    <property type="component" value="Unassembled WGS sequence"/>
</dbReference>
<gene>
    <name evidence="1" type="ORF">CHS0354_008730</name>
</gene>
<comment type="caution">
    <text evidence="1">The sequence shown here is derived from an EMBL/GenBank/DDBJ whole genome shotgun (WGS) entry which is preliminary data.</text>
</comment>
<dbReference type="AlphaFoldDB" id="A0AAE0TJ51"/>